<feature type="compositionally biased region" description="Polar residues" evidence="1">
    <location>
        <begin position="212"/>
        <end position="226"/>
    </location>
</feature>
<evidence type="ECO:0000313" key="3">
    <source>
        <dbReference type="RefSeq" id="XP_015185022.1"/>
    </source>
</evidence>
<name>A0ABM1IXT5_POLDO</name>
<feature type="region of interest" description="Disordered" evidence="1">
    <location>
        <begin position="537"/>
        <end position="600"/>
    </location>
</feature>
<organism evidence="2 3">
    <name type="scientific">Polistes dominula</name>
    <name type="common">European paper wasp</name>
    <name type="synonym">Vespa dominula</name>
    <dbReference type="NCBI Taxonomy" id="743375"/>
    <lineage>
        <taxon>Eukaryota</taxon>
        <taxon>Metazoa</taxon>
        <taxon>Ecdysozoa</taxon>
        <taxon>Arthropoda</taxon>
        <taxon>Hexapoda</taxon>
        <taxon>Insecta</taxon>
        <taxon>Pterygota</taxon>
        <taxon>Neoptera</taxon>
        <taxon>Endopterygota</taxon>
        <taxon>Hymenoptera</taxon>
        <taxon>Apocrita</taxon>
        <taxon>Aculeata</taxon>
        <taxon>Vespoidea</taxon>
        <taxon>Vespidae</taxon>
        <taxon>Polistinae</taxon>
        <taxon>Polistini</taxon>
        <taxon>Polistes</taxon>
    </lineage>
</organism>
<feature type="compositionally biased region" description="Basic and acidic residues" evidence="1">
    <location>
        <begin position="545"/>
        <end position="560"/>
    </location>
</feature>
<evidence type="ECO:0000256" key="1">
    <source>
        <dbReference type="SAM" id="MobiDB-lite"/>
    </source>
</evidence>
<feature type="compositionally biased region" description="Basic and acidic residues" evidence="1">
    <location>
        <begin position="750"/>
        <end position="761"/>
    </location>
</feature>
<keyword evidence="2" id="KW-1185">Reference proteome</keyword>
<feature type="compositionally biased region" description="Polar residues" evidence="1">
    <location>
        <begin position="579"/>
        <end position="595"/>
    </location>
</feature>
<evidence type="ECO:0000313" key="2">
    <source>
        <dbReference type="Proteomes" id="UP000694924"/>
    </source>
</evidence>
<feature type="compositionally biased region" description="Polar residues" evidence="1">
    <location>
        <begin position="772"/>
        <end position="792"/>
    </location>
</feature>
<sequence length="976" mass="111979">MAEINKTKYYSDHEVSSLYNNTEKLDEEKNVDGSYYLTSDRISSSQKYSESSLDKALKKIINGKRKDKQSSIVEKKLKLKIYTKPSYLTKKHIQSWVNTGYLPFQTISNNAEVVDTDSLNEKQSYYNTCNQVTDTVYKQGLVDMDGSDTIKLYDNNSFNCSSVDTTAYILSNSKTKKKNESMATVVNNKSPNKILSKNTLHQNTSLEKDETQNVSMSNACDSNTKHTQNKTKENDNNIENDTILNETINMENSFSLRPSKHKKLYTGRDSPMDIVVTQFKNTNILDAKKNLHPAFRSSPPPEKSSKKSSQKRKKRSFAKNDFIKKSLDNKTTNNLEEETCNTKKETDFIDFVDNLTIFQYSMPSERMQLSCKALVEQIKRFPTLDYIKDVNNIKRCPKKRKSETKKAFSKETSTDSTTDDISKDSQQILQSELNPCVILERLPEEVIQCYTKKKTLQTPKEKLMESNKINDEDMCNDSNLETCLNTTNSILNCTIVSKDSIDSGASTILYNNNNVSVSDNFNESDCSTVILCPVHSSNPDNVNNKSDKDLEQNQSDRNEKQNQSNEVTEENQLDKDLEQNQLNKVTDKTSNNCLGTNLDTDLDKELDKDLNKNINDEKVKCLKPVVAIKRLNIQSRENNSNDIKIKTSIRSINKRRKHISRKLRSYYSQLQKEERTTISNNISNNTSPIVMFKNSRDLKSLKKDHTLSSKEKLNKLISSDSKLSIRPIVKLKRLLPKNNVKSLHKSNNKRYQDSSKNDKVQIKKKKSRDNLGENNNLSVDSSNSMRNESSLGQKIRSTRTKRLPIFYTTNNDSTHHYDSDSNSESNSDSELNTSQPFMECILHFYKNNKKQRERKNTKLLNDNNDMVKSINQLMLSNYTDKNSSVQTRSHSNKNLSIIHNVNTLLSNARMNEIEVNMTCSSGNKQCNTTLKRVARKTSSFKKENKKRSIVNKKNKSRKKIFCTQVYETESDSSRSE</sequence>
<dbReference type="GeneID" id="107070960"/>
<gene>
    <name evidence="3" type="primary">LOC107070960</name>
</gene>
<feature type="region of interest" description="Disordered" evidence="1">
    <location>
        <begin position="291"/>
        <end position="323"/>
    </location>
</feature>
<feature type="compositionally biased region" description="Basic residues" evidence="1">
    <location>
        <begin position="306"/>
        <end position="317"/>
    </location>
</feature>
<accession>A0ABM1IXT5</accession>
<feature type="region of interest" description="Disordered" evidence="1">
    <location>
        <begin position="739"/>
        <end position="832"/>
    </location>
</feature>
<feature type="compositionally biased region" description="Low complexity" evidence="1">
    <location>
        <begin position="820"/>
        <end position="830"/>
    </location>
</feature>
<dbReference type="Proteomes" id="UP000694924">
    <property type="component" value="Unplaced"/>
</dbReference>
<reference evidence="3" key="1">
    <citation type="submission" date="2025-08" db="UniProtKB">
        <authorList>
            <consortium name="RefSeq"/>
        </authorList>
    </citation>
    <scope>IDENTIFICATION</scope>
    <source>
        <tissue evidence="3">Whole body</tissue>
    </source>
</reference>
<proteinExistence type="predicted"/>
<protein>
    <submittedName>
        <fullName evidence="3">Leucine-rich repeat-containing protein DDB_G0290503</fullName>
    </submittedName>
</protein>
<feature type="region of interest" description="Disordered" evidence="1">
    <location>
        <begin position="207"/>
        <end position="239"/>
    </location>
</feature>
<dbReference type="RefSeq" id="XP_015185022.1">
    <property type="nucleotide sequence ID" value="XM_015329536.1"/>
</dbReference>